<sequence length="63" mass="6483">AASVSSKPAAVSSAPVIPGSSNVAFTTMQSAVAKNMMESLSVPTFRVGYPVTTDALDAFYEKV</sequence>
<dbReference type="GO" id="GO:0016740">
    <property type="term" value="F:transferase activity"/>
    <property type="evidence" value="ECO:0007669"/>
    <property type="project" value="UniProtKB-KW"/>
</dbReference>
<keyword evidence="1" id="KW-0808">Transferase</keyword>
<dbReference type="AlphaFoldDB" id="A0A392W9C5"/>
<dbReference type="EMBL" id="LXQA011436837">
    <property type="protein sequence ID" value="MCI97234.1"/>
    <property type="molecule type" value="Genomic_DNA"/>
</dbReference>
<feature type="non-terminal residue" evidence="1">
    <location>
        <position position="1"/>
    </location>
</feature>
<organism evidence="1 2">
    <name type="scientific">Trifolium medium</name>
    <dbReference type="NCBI Taxonomy" id="97028"/>
    <lineage>
        <taxon>Eukaryota</taxon>
        <taxon>Viridiplantae</taxon>
        <taxon>Streptophyta</taxon>
        <taxon>Embryophyta</taxon>
        <taxon>Tracheophyta</taxon>
        <taxon>Spermatophyta</taxon>
        <taxon>Magnoliopsida</taxon>
        <taxon>eudicotyledons</taxon>
        <taxon>Gunneridae</taxon>
        <taxon>Pentapetalae</taxon>
        <taxon>rosids</taxon>
        <taxon>fabids</taxon>
        <taxon>Fabales</taxon>
        <taxon>Fabaceae</taxon>
        <taxon>Papilionoideae</taxon>
        <taxon>50 kb inversion clade</taxon>
        <taxon>NPAAA clade</taxon>
        <taxon>Hologalegina</taxon>
        <taxon>IRL clade</taxon>
        <taxon>Trifolieae</taxon>
        <taxon>Trifolium</taxon>
    </lineage>
</organism>
<name>A0A392W9C5_9FABA</name>
<accession>A0A392W9C5</accession>
<proteinExistence type="predicted"/>
<evidence type="ECO:0000313" key="1">
    <source>
        <dbReference type="EMBL" id="MCI97234.1"/>
    </source>
</evidence>
<evidence type="ECO:0000313" key="2">
    <source>
        <dbReference type="Proteomes" id="UP000265520"/>
    </source>
</evidence>
<reference evidence="1 2" key="1">
    <citation type="journal article" date="2018" name="Front. Plant Sci.">
        <title>Red Clover (Trifolium pratense) and Zigzag Clover (T. medium) - A Picture of Genomic Similarities and Differences.</title>
        <authorList>
            <person name="Dluhosova J."/>
            <person name="Istvanek J."/>
            <person name="Nedelnik J."/>
            <person name="Repkova J."/>
        </authorList>
    </citation>
    <scope>NUCLEOTIDE SEQUENCE [LARGE SCALE GENOMIC DNA]</scope>
    <source>
        <strain evidence="2">cv. 10/8</strain>
        <tissue evidence="1">Leaf</tissue>
    </source>
</reference>
<keyword evidence="1" id="KW-0670">Pyruvate</keyword>
<keyword evidence="2" id="KW-1185">Reference proteome</keyword>
<dbReference type="Proteomes" id="UP000265520">
    <property type="component" value="Unassembled WGS sequence"/>
</dbReference>
<comment type="caution">
    <text evidence="1">The sequence shown here is derived from an EMBL/GenBank/DDBJ whole genome shotgun (WGS) entry which is preliminary data.</text>
</comment>
<protein>
    <submittedName>
        <fullName evidence="1">Dihydrolipoyllysine-residue acetyltransferase component of pyruvate dehydrogenase complex-like</fullName>
    </submittedName>
</protein>